<reference evidence="4" key="1">
    <citation type="journal article" date="2017" name="Genome Biol.">
        <title>Comparative genomics reveals high biological diversity and specific adaptations in the industrially and medically important fungal genus Aspergillus.</title>
        <authorList>
            <person name="de Vries R.P."/>
            <person name="Riley R."/>
            <person name="Wiebenga A."/>
            <person name="Aguilar-Osorio G."/>
            <person name="Amillis S."/>
            <person name="Uchima C.A."/>
            <person name="Anderluh G."/>
            <person name="Asadollahi M."/>
            <person name="Askin M."/>
            <person name="Barry K."/>
            <person name="Battaglia E."/>
            <person name="Bayram O."/>
            <person name="Benocci T."/>
            <person name="Braus-Stromeyer S.A."/>
            <person name="Caldana C."/>
            <person name="Canovas D."/>
            <person name="Cerqueira G.C."/>
            <person name="Chen F."/>
            <person name="Chen W."/>
            <person name="Choi C."/>
            <person name="Clum A."/>
            <person name="Dos Santos R.A."/>
            <person name="Damasio A.R."/>
            <person name="Diallinas G."/>
            <person name="Emri T."/>
            <person name="Fekete E."/>
            <person name="Flipphi M."/>
            <person name="Freyberg S."/>
            <person name="Gallo A."/>
            <person name="Gournas C."/>
            <person name="Habgood R."/>
            <person name="Hainaut M."/>
            <person name="Harispe M.L."/>
            <person name="Henrissat B."/>
            <person name="Hilden K.S."/>
            <person name="Hope R."/>
            <person name="Hossain A."/>
            <person name="Karabika E."/>
            <person name="Karaffa L."/>
            <person name="Karanyi Z."/>
            <person name="Krasevec N."/>
            <person name="Kuo A."/>
            <person name="Kusch H."/>
            <person name="LaButti K."/>
            <person name="Lagendijk E.L."/>
            <person name="Lapidus A."/>
            <person name="Levasseur A."/>
            <person name="Lindquist E."/>
            <person name="Lipzen A."/>
            <person name="Logrieco A.F."/>
            <person name="MacCabe A."/>
            <person name="Maekelae M.R."/>
            <person name="Malavazi I."/>
            <person name="Melin P."/>
            <person name="Meyer V."/>
            <person name="Mielnichuk N."/>
            <person name="Miskei M."/>
            <person name="Molnar A.P."/>
            <person name="Mule G."/>
            <person name="Ngan C.Y."/>
            <person name="Orejas M."/>
            <person name="Orosz E."/>
            <person name="Ouedraogo J.P."/>
            <person name="Overkamp K.M."/>
            <person name="Park H.-S."/>
            <person name="Perrone G."/>
            <person name="Piumi F."/>
            <person name="Punt P.J."/>
            <person name="Ram A.F."/>
            <person name="Ramon A."/>
            <person name="Rauscher S."/>
            <person name="Record E."/>
            <person name="Riano-Pachon D.M."/>
            <person name="Robert V."/>
            <person name="Roehrig J."/>
            <person name="Ruller R."/>
            <person name="Salamov A."/>
            <person name="Salih N.S."/>
            <person name="Samson R.A."/>
            <person name="Sandor E."/>
            <person name="Sanguinetti M."/>
            <person name="Schuetze T."/>
            <person name="Sepcic K."/>
            <person name="Shelest E."/>
            <person name="Sherlock G."/>
            <person name="Sophianopoulou V."/>
            <person name="Squina F.M."/>
            <person name="Sun H."/>
            <person name="Susca A."/>
            <person name="Todd R.B."/>
            <person name="Tsang A."/>
            <person name="Unkles S.E."/>
            <person name="van de Wiele N."/>
            <person name="van Rossen-Uffink D."/>
            <person name="Oliveira J.V."/>
            <person name="Vesth T.C."/>
            <person name="Visser J."/>
            <person name="Yu J.-H."/>
            <person name="Zhou M."/>
            <person name="Andersen M.R."/>
            <person name="Archer D.B."/>
            <person name="Baker S.E."/>
            <person name="Benoit I."/>
            <person name="Brakhage A.A."/>
            <person name="Braus G.H."/>
            <person name="Fischer R."/>
            <person name="Frisvad J.C."/>
            <person name="Goldman G.H."/>
            <person name="Houbraken J."/>
            <person name="Oakley B."/>
            <person name="Pocsi I."/>
            <person name="Scazzocchio C."/>
            <person name="Seiboth B."/>
            <person name="vanKuyk P.A."/>
            <person name="Wortman J."/>
            <person name="Dyer P.S."/>
            <person name="Grigoriev I.V."/>
        </authorList>
    </citation>
    <scope>NUCLEOTIDE SEQUENCE [LARGE SCALE GENOMIC DNA]</scope>
    <source>
        <strain evidence="4">CBS 516.65</strain>
    </source>
</reference>
<feature type="transmembrane region" description="Helical" evidence="2">
    <location>
        <begin position="49"/>
        <end position="72"/>
    </location>
</feature>
<dbReference type="EMBL" id="KV878888">
    <property type="protein sequence ID" value="OJJ89382.1"/>
    <property type="molecule type" value="Genomic_DNA"/>
</dbReference>
<keyword evidence="2" id="KW-0472">Membrane</keyword>
<keyword evidence="2" id="KW-0812">Transmembrane</keyword>
<dbReference type="GeneID" id="34461650"/>
<accession>A0A1L9VZP4</accession>
<keyword evidence="4" id="KW-1185">Reference proteome</keyword>
<sequence>MPRELSTDSPTASTIPTTGDGGNSGYHAVRFLRKGVEPGRHGSLAGNPVMILGVSANLIIFCPMLIIPVAFAGKHCCTSPVMAHEVDQG</sequence>
<feature type="compositionally biased region" description="Polar residues" evidence="1">
    <location>
        <begin position="7"/>
        <end position="17"/>
    </location>
</feature>
<feature type="region of interest" description="Disordered" evidence="1">
    <location>
        <begin position="1"/>
        <end position="25"/>
    </location>
</feature>
<dbReference type="RefSeq" id="XP_022406044.1">
    <property type="nucleotide sequence ID" value="XM_022545389.1"/>
</dbReference>
<keyword evidence="2" id="KW-1133">Transmembrane helix</keyword>
<dbReference type="AlphaFoldDB" id="A0A1L9VZP4"/>
<dbReference type="Proteomes" id="UP000184300">
    <property type="component" value="Unassembled WGS sequence"/>
</dbReference>
<evidence type="ECO:0000256" key="2">
    <source>
        <dbReference type="SAM" id="Phobius"/>
    </source>
</evidence>
<organism evidence="3 4">
    <name type="scientific">Aspergillus glaucus CBS 516.65</name>
    <dbReference type="NCBI Taxonomy" id="1160497"/>
    <lineage>
        <taxon>Eukaryota</taxon>
        <taxon>Fungi</taxon>
        <taxon>Dikarya</taxon>
        <taxon>Ascomycota</taxon>
        <taxon>Pezizomycotina</taxon>
        <taxon>Eurotiomycetes</taxon>
        <taxon>Eurotiomycetidae</taxon>
        <taxon>Eurotiales</taxon>
        <taxon>Aspergillaceae</taxon>
        <taxon>Aspergillus</taxon>
        <taxon>Aspergillus subgen. Aspergillus</taxon>
    </lineage>
</organism>
<evidence type="ECO:0000313" key="4">
    <source>
        <dbReference type="Proteomes" id="UP000184300"/>
    </source>
</evidence>
<name>A0A1L9VZP4_ASPGL</name>
<proteinExistence type="predicted"/>
<gene>
    <name evidence="3" type="ORF">ASPGLDRAFT_41354</name>
</gene>
<dbReference type="VEuPathDB" id="FungiDB:ASPGLDRAFT_41354"/>
<evidence type="ECO:0000313" key="3">
    <source>
        <dbReference type="EMBL" id="OJJ89382.1"/>
    </source>
</evidence>
<protein>
    <submittedName>
        <fullName evidence="3">Uncharacterized protein</fullName>
    </submittedName>
</protein>
<evidence type="ECO:0000256" key="1">
    <source>
        <dbReference type="SAM" id="MobiDB-lite"/>
    </source>
</evidence>